<feature type="repeat" description="PPR" evidence="4">
    <location>
        <begin position="893"/>
        <end position="927"/>
    </location>
</feature>
<feature type="repeat" description="PPR" evidence="4">
    <location>
        <begin position="717"/>
        <end position="751"/>
    </location>
</feature>
<feature type="repeat" description="PPR" evidence="4">
    <location>
        <begin position="236"/>
        <end position="270"/>
    </location>
</feature>
<dbReference type="EMBL" id="LSRQ01002717">
    <property type="protein sequence ID" value="OAY73418.1"/>
    <property type="molecule type" value="Genomic_DNA"/>
</dbReference>
<feature type="repeat" description="PPR" evidence="4">
    <location>
        <begin position="928"/>
        <end position="962"/>
    </location>
</feature>
<keyword evidence="3" id="KW-0809">Transit peptide</keyword>
<feature type="region of interest" description="Disordered" evidence="5">
    <location>
        <begin position="66"/>
        <end position="135"/>
    </location>
</feature>
<dbReference type="Pfam" id="PF12854">
    <property type="entry name" value="PPR_1"/>
    <property type="match status" value="1"/>
</dbReference>
<accession>A0A199V8S3</accession>
<evidence type="ECO:0000256" key="2">
    <source>
        <dbReference type="ARBA" id="ARBA00022737"/>
    </source>
</evidence>
<dbReference type="AlphaFoldDB" id="A0A199V8S3"/>
<dbReference type="GeneID" id="109715549"/>
<dbReference type="Proteomes" id="UP000092600">
    <property type="component" value="Unassembled WGS sequence"/>
</dbReference>
<dbReference type="InterPro" id="IPR011990">
    <property type="entry name" value="TPR-like_helical_dom_sf"/>
</dbReference>
<feature type="compositionally biased region" description="Polar residues" evidence="5">
    <location>
        <begin position="117"/>
        <end position="134"/>
    </location>
</feature>
<dbReference type="Pfam" id="PF01535">
    <property type="entry name" value="PPR"/>
    <property type="match status" value="6"/>
</dbReference>
<dbReference type="Pfam" id="PF13041">
    <property type="entry name" value="PPR_2"/>
    <property type="match status" value="4"/>
</dbReference>
<feature type="compositionally biased region" description="Polar residues" evidence="5">
    <location>
        <begin position="100"/>
        <end position="109"/>
    </location>
</feature>
<feature type="repeat" description="PPR" evidence="4">
    <location>
        <begin position="823"/>
        <end position="857"/>
    </location>
</feature>
<dbReference type="PROSITE" id="PS51375">
    <property type="entry name" value="PPR"/>
    <property type="match status" value="14"/>
</dbReference>
<dbReference type="Proteomes" id="UP000515123">
    <property type="component" value="Linkage group 9"/>
</dbReference>
<feature type="repeat" description="PPR" evidence="4">
    <location>
        <begin position="752"/>
        <end position="788"/>
    </location>
</feature>
<proteinExistence type="inferred from homology"/>
<evidence type="ECO:0000256" key="1">
    <source>
        <dbReference type="ARBA" id="ARBA00007626"/>
    </source>
</evidence>
<feature type="compositionally biased region" description="Basic and acidic residues" evidence="5">
    <location>
        <begin position="76"/>
        <end position="99"/>
    </location>
</feature>
<reference evidence="9" key="2">
    <citation type="submission" date="2025-04" db="UniProtKB">
        <authorList>
            <consortium name="RefSeq"/>
        </authorList>
    </citation>
    <scope>IDENTIFICATION</scope>
    <source>
        <tissue evidence="9">Leaf</tissue>
    </source>
</reference>
<dbReference type="RefSeq" id="XP_020096218.1">
    <property type="nucleotide sequence ID" value="XM_020240629.1"/>
</dbReference>
<dbReference type="Gramene" id="Aco009007.1.mrna1">
    <property type="protein sequence ID" value="Aco009007.1.mrna1.cds1"/>
    <property type="gene ID" value="Aco009007.1.path1"/>
</dbReference>
<feature type="repeat" description="PPR" evidence="4">
    <location>
        <begin position="341"/>
        <end position="371"/>
    </location>
</feature>
<dbReference type="PANTHER" id="PTHR47447">
    <property type="entry name" value="OS03G0856100 PROTEIN"/>
    <property type="match status" value="1"/>
</dbReference>
<dbReference type="Pfam" id="PF13812">
    <property type="entry name" value="PPR_3"/>
    <property type="match status" value="1"/>
</dbReference>
<dbReference type="PANTHER" id="PTHR47447:SF28">
    <property type="entry name" value="PENTACOTRIPEPTIDE-REPEAT REGION OF PRORP DOMAIN-CONTAINING PROTEIN"/>
    <property type="match status" value="1"/>
</dbReference>
<comment type="similarity">
    <text evidence="1">Belongs to the PPR family. P subfamily.</text>
</comment>
<evidence type="ECO:0000256" key="4">
    <source>
        <dbReference type="PROSITE-ProRule" id="PRU00708"/>
    </source>
</evidence>
<sequence length="1036" mass="116883">MRNVIKPFASHSLFSHHFNSLRTLSSNNKPNPPSLYQNITNIIFSPEDGFPSSDDGSEGVRQIALKSSRSSNAKRTHVEASDSKDVDRAFGENSYRESHTLNAKDSSQGVRRIGPKSSCSLNAKPTMSETSSEDVSPIVHRITEIVRSETAGIGMERRLDELGLSCGPDVVEMVLKRCFKVGHLALRFFNWVKLKPDYCHTTETYNAMIYIAGEAQEFDLVERLIAEMDDELCPKDIKTWTILISHYGKAGRIGKALLAFEAMRKSGCEPDCGAYKAILRALCYARKPELATEFYQEMTSKNMVVDVGLYQVLMSCFARSDNKQAVLSLRNDMIKCGQVSENEAYTRALKCFCSFGKLKDAQEVFEEMKRKSLVGSDAYEILLKGLCREGKVDEAIEMIEYMKNESAVSSRTYGFLIHGFLSKGDIGKAIDVLHRVREIGCLPTISSYTEIIQHLFSSDQYETACELYEEMLESSIRPDIVVATAMVAGHVRHGQVSKAWCVFEATKEKGLRPTWKSYTVFIKELCKASEPLEAFKLLKAMSDLDINATDGIFGLVINSLTRNGYFEKAEEAEKIRRSFKVDNLESKAISQPVDHLSHEEHVISSCPVAPVKEDFSDDDVREVCRILSSSEEWSSTQEQLARRMISFTPNMVDAILRRCQRHSRAALQFFSWIGKQTNYAHTTETYNMAIKLAGSAKDFKHMRYLYQEMKRKGLSAAANTWTIMIAQYGQAGLTELALKTFKEMKSEGYRPDGSTFKYLIVFLCGKKGRKIEEAMKIFQEMNQAGYMPDKETIGIYLSSLCESGKLVDARRTIISLCKRGFETQLAYSMLIKSLCRAGRLEEALLSTSELAELGCRMDQYVYGSIIHAMLRGGRIDEALDKVEEMKMAGVPVTTQIQTSLVVHFCKEKEIEKAVETFKTMRETGCEPTVVTYSALIRGFMNAGMVSDAWDIFRRMKLKGPLPDFETYSMFMTCLCKGGKSENALLLIREMLDSGIIPSAVNFRTVFHGLNREGKTELAQSVLQTKWLLKRERMFLN</sequence>
<evidence type="ECO:0000313" key="9">
    <source>
        <dbReference type="RefSeq" id="XP_020096218.1"/>
    </source>
</evidence>
<protein>
    <submittedName>
        <fullName evidence="9">Pentatricopeptide repeat-containing protein At5g06400, mitochondrial</fullName>
    </submittedName>
    <submittedName>
        <fullName evidence="6">Putative pentatricopeptide repeat-containing protein, mitochondrial</fullName>
    </submittedName>
</protein>
<feature type="repeat" description="PPR" evidence="4">
    <location>
        <begin position="271"/>
        <end position="305"/>
    </location>
</feature>
<feature type="repeat" description="PPR" evidence="4">
    <location>
        <begin position="479"/>
        <end position="513"/>
    </location>
</feature>
<keyword evidence="2" id="KW-0677">Repeat</keyword>
<gene>
    <name evidence="9" type="primary">LOC109715549</name>
    <name evidence="6" type="ORF">ACMD2_23767</name>
</gene>
<feature type="repeat" description="PPR" evidence="4">
    <location>
        <begin position="375"/>
        <end position="409"/>
    </location>
</feature>
<feature type="repeat" description="PPR" evidence="4">
    <location>
        <begin position="682"/>
        <end position="716"/>
    </location>
</feature>
<reference evidence="6 7" key="1">
    <citation type="journal article" date="2016" name="DNA Res.">
        <title>The draft genome of MD-2 pineapple using hybrid error correction of long reads.</title>
        <authorList>
            <person name="Redwan R.M."/>
            <person name="Saidin A."/>
            <person name="Kumar S.V."/>
        </authorList>
    </citation>
    <scope>NUCLEOTIDE SEQUENCE [LARGE SCALE GENOMIC DNA]</scope>
    <source>
        <strain evidence="7">cv. MD2</strain>
        <tissue evidence="6">Leaf</tissue>
    </source>
</reference>
<keyword evidence="8" id="KW-1185">Reference proteome</keyword>
<dbReference type="Gene3D" id="1.25.40.10">
    <property type="entry name" value="Tetratricopeptide repeat domain"/>
    <property type="match status" value="7"/>
</dbReference>
<feature type="repeat" description="PPR" evidence="4">
    <location>
        <begin position="444"/>
        <end position="478"/>
    </location>
</feature>
<evidence type="ECO:0000256" key="3">
    <source>
        <dbReference type="ARBA" id="ARBA00022946"/>
    </source>
</evidence>
<dbReference type="OrthoDB" id="185373at2759"/>
<feature type="repeat" description="PPR" evidence="4">
    <location>
        <begin position="963"/>
        <end position="997"/>
    </location>
</feature>
<dbReference type="InterPro" id="IPR002885">
    <property type="entry name" value="PPR_rpt"/>
</dbReference>
<evidence type="ECO:0000313" key="6">
    <source>
        <dbReference type="EMBL" id="OAY73418.1"/>
    </source>
</evidence>
<evidence type="ECO:0000313" key="8">
    <source>
        <dbReference type="Proteomes" id="UP000515123"/>
    </source>
</evidence>
<feature type="repeat" description="PPR" evidence="4">
    <location>
        <begin position="858"/>
        <end position="892"/>
    </location>
</feature>
<dbReference type="NCBIfam" id="TIGR00756">
    <property type="entry name" value="PPR"/>
    <property type="match status" value="12"/>
</dbReference>
<dbReference type="STRING" id="4615.A0A199V8S3"/>
<organism evidence="6 7">
    <name type="scientific">Ananas comosus</name>
    <name type="common">Pineapple</name>
    <name type="synonym">Ananas ananas</name>
    <dbReference type="NCBI Taxonomy" id="4615"/>
    <lineage>
        <taxon>Eukaryota</taxon>
        <taxon>Viridiplantae</taxon>
        <taxon>Streptophyta</taxon>
        <taxon>Embryophyta</taxon>
        <taxon>Tracheophyta</taxon>
        <taxon>Spermatophyta</taxon>
        <taxon>Magnoliopsida</taxon>
        <taxon>Liliopsida</taxon>
        <taxon>Poales</taxon>
        <taxon>Bromeliaceae</taxon>
        <taxon>Bromelioideae</taxon>
        <taxon>Ananas</taxon>
    </lineage>
</organism>
<name>A0A199V8S3_ANACO</name>
<evidence type="ECO:0000256" key="5">
    <source>
        <dbReference type="SAM" id="MobiDB-lite"/>
    </source>
</evidence>
<evidence type="ECO:0000313" key="7">
    <source>
        <dbReference type="Proteomes" id="UP000092600"/>
    </source>
</evidence>